<dbReference type="EC" id="2.4.1.227" evidence="12"/>
<keyword evidence="2" id="KW-0132">Cell division</keyword>
<dbReference type="SUPFAM" id="SSF53756">
    <property type="entry name" value="UDP-Glycosyltransferase/glycogen phosphorylase"/>
    <property type="match status" value="1"/>
</dbReference>
<feature type="domain" description="Glycosyl transferase family 28 C-terminal" evidence="11">
    <location>
        <begin position="182"/>
        <end position="332"/>
    </location>
</feature>
<evidence type="ECO:0000256" key="1">
    <source>
        <dbReference type="ARBA" id="ARBA00022475"/>
    </source>
</evidence>
<evidence type="ECO:0000256" key="8">
    <source>
        <dbReference type="ARBA" id="ARBA00023306"/>
    </source>
</evidence>
<evidence type="ECO:0000313" key="12">
    <source>
        <dbReference type="EMBL" id="OIQ86656.1"/>
    </source>
</evidence>
<dbReference type="Gene3D" id="3.40.50.2000">
    <property type="entry name" value="Glycogen Phosphorylase B"/>
    <property type="match status" value="2"/>
</dbReference>
<dbReference type="InterPro" id="IPR004276">
    <property type="entry name" value="GlycoTrans_28_N"/>
</dbReference>
<accession>A0A1J5QT61</accession>
<name>A0A1J5QT61_9ZZZZ</name>
<keyword evidence="3 12" id="KW-0328">Glycosyltransferase</keyword>
<keyword evidence="6" id="KW-0573">Peptidoglycan synthesis</keyword>
<feature type="domain" description="Glycosyltransferase family 28 N-terminal" evidence="10">
    <location>
        <begin position="5"/>
        <end position="141"/>
    </location>
</feature>
<organism evidence="12">
    <name type="scientific">mine drainage metagenome</name>
    <dbReference type="NCBI Taxonomy" id="410659"/>
    <lineage>
        <taxon>unclassified sequences</taxon>
        <taxon>metagenomes</taxon>
        <taxon>ecological metagenomes</taxon>
    </lineage>
</organism>
<protein>
    <submittedName>
        <fullName evidence="12">UDP-N-acetylglucosamine transferase</fullName>
        <ecNumber evidence="12">2.4.1.227</ecNumber>
    </submittedName>
</protein>
<dbReference type="GO" id="GO:0050511">
    <property type="term" value="F:undecaprenyldiphospho-muramoylpentapeptide beta-N-acetylglucosaminyltransferase activity"/>
    <property type="evidence" value="ECO:0007669"/>
    <property type="project" value="InterPro"/>
</dbReference>
<dbReference type="GO" id="GO:0071555">
    <property type="term" value="P:cell wall organization"/>
    <property type="evidence" value="ECO:0007669"/>
    <property type="project" value="UniProtKB-KW"/>
</dbReference>
<dbReference type="CDD" id="cd03785">
    <property type="entry name" value="GT28_MurG"/>
    <property type="match status" value="1"/>
</dbReference>
<evidence type="ECO:0000256" key="4">
    <source>
        <dbReference type="ARBA" id="ARBA00022679"/>
    </source>
</evidence>
<keyword evidence="9" id="KW-0961">Cell wall biogenesis/degradation</keyword>
<evidence type="ECO:0000256" key="7">
    <source>
        <dbReference type="ARBA" id="ARBA00023136"/>
    </source>
</evidence>
<keyword evidence="1" id="KW-1003">Cell membrane</keyword>
<dbReference type="GO" id="GO:0009252">
    <property type="term" value="P:peptidoglycan biosynthetic process"/>
    <property type="evidence" value="ECO:0007669"/>
    <property type="project" value="UniProtKB-KW"/>
</dbReference>
<dbReference type="GO" id="GO:0005975">
    <property type="term" value="P:carbohydrate metabolic process"/>
    <property type="evidence" value="ECO:0007669"/>
    <property type="project" value="InterPro"/>
</dbReference>
<sequence>MSTLMILAGGTGGHVYPAMAVADQLRQQGWRIVWLATEGGMENRLIAGKPYEIAVIRMRGIRGKGMLRKLAAPFQVLRAATQSFMAMRRFRPDVVLGMGGYAAFPGGLVAWLTGRPLVIHEQNSIAGLSNRMLAKIADRVLAAFPSAFGERATLVGNPVRAEIAAVAEPALRFEGRTGPLRLLVVGGSLGAQVLNETVPQALALLPESARPEVVHQAGEKHIGELEASYRHAGVRAQTRAFIDDMAAMYGWADVVICRAGALTIAELAAAGAASVLVPYPHAVDDHQTGNARYLSGNGAALLIRQEVLTAQGLAQAVGTMSRSSLLEMARRARALGRPQATADVAAVCMELAA</sequence>
<dbReference type="InterPro" id="IPR007235">
    <property type="entry name" value="Glyco_trans_28_C"/>
</dbReference>
<dbReference type="PANTHER" id="PTHR21015:SF22">
    <property type="entry name" value="GLYCOSYLTRANSFERASE"/>
    <property type="match status" value="1"/>
</dbReference>
<dbReference type="EMBL" id="MLJW01000467">
    <property type="protein sequence ID" value="OIQ86656.1"/>
    <property type="molecule type" value="Genomic_DNA"/>
</dbReference>
<dbReference type="GO" id="GO:0051301">
    <property type="term" value="P:cell division"/>
    <property type="evidence" value="ECO:0007669"/>
    <property type="project" value="UniProtKB-KW"/>
</dbReference>
<dbReference type="AlphaFoldDB" id="A0A1J5QT61"/>
<keyword evidence="7" id="KW-0472">Membrane</keyword>
<keyword evidence="4 12" id="KW-0808">Transferase</keyword>
<dbReference type="Pfam" id="PF03033">
    <property type="entry name" value="Glyco_transf_28"/>
    <property type="match status" value="1"/>
</dbReference>
<dbReference type="PANTHER" id="PTHR21015">
    <property type="entry name" value="UDP-N-ACETYLGLUCOSAMINE--N-ACETYLMURAMYL-(PENTAPEPTIDE) PYROPHOSPHORYL-UNDECAPRENOL N-ACETYLGLUCOSAMINE TRANSFERASE 1"/>
    <property type="match status" value="1"/>
</dbReference>
<dbReference type="GO" id="GO:0008360">
    <property type="term" value="P:regulation of cell shape"/>
    <property type="evidence" value="ECO:0007669"/>
    <property type="project" value="UniProtKB-KW"/>
</dbReference>
<dbReference type="NCBIfam" id="TIGR01133">
    <property type="entry name" value="murG"/>
    <property type="match status" value="1"/>
</dbReference>
<evidence type="ECO:0000259" key="11">
    <source>
        <dbReference type="Pfam" id="PF04101"/>
    </source>
</evidence>
<reference evidence="12" key="1">
    <citation type="submission" date="2016-10" db="EMBL/GenBank/DDBJ databases">
        <title>Sequence of Gallionella enrichment culture.</title>
        <authorList>
            <person name="Poehlein A."/>
            <person name="Muehling M."/>
            <person name="Daniel R."/>
        </authorList>
    </citation>
    <scope>NUCLEOTIDE SEQUENCE</scope>
</reference>
<dbReference type="HAMAP" id="MF_00033">
    <property type="entry name" value="MurG"/>
    <property type="match status" value="1"/>
</dbReference>
<evidence type="ECO:0000256" key="3">
    <source>
        <dbReference type="ARBA" id="ARBA00022676"/>
    </source>
</evidence>
<proteinExistence type="inferred from homology"/>
<gene>
    <name evidence="12" type="primary">murG_11</name>
    <name evidence="12" type="ORF">GALL_315000</name>
</gene>
<evidence type="ECO:0000256" key="9">
    <source>
        <dbReference type="ARBA" id="ARBA00023316"/>
    </source>
</evidence>
<comment type="caution">
    <text evidence="12">The sequence shown here is derived from an EMBL/GenBank/DDBJ whole genome shotgun (WGS) entry which is preliminary data.</text>
</comment>
<evidence type="ECO:0000259" key="10">
    <source>
        <dbReference type="Pfam" id="PF03033"/>
    </source>
</evidence>
<evidence type="ECO:0000256" key="5">
    <source>
        <dbReference type="ARBA" id="ARBA00022960"/>
    </source>
</evidence>
<evidence type="ECO:0000256" key="2">
    <source>
        <dbReference type="ARBA" id="ARBA00022618"/>
    </source>
</evidence>
<dbReference type="Pfam" id="PF04101">
    <property type="entry name" value="Glyco_tran_28_C"/>
    <property type="match status" value="1"/>
</dbReference>
<keyword evidence="8" id="KW-0131">Cell cycle</keyword>
<keyword evidence="5" id="KW-0133">Cell shape</keyword>
<dbReference type="InterPro" id="IPR006009">
    <property type="entry name" value="GlcNAc_MurG"/>
</dbReference>
<evidence type="ECO:0000256" key="6">
    <source>
        <dbReference type="ARBA" id="ARBA00022984"/>
    </source>
</evidence>